<keyword evidence="10" id="KW-0862">Zinc</keyword>
<reference evidence="14" key="1">
    <citation type="journal article" date="2019" name="Sci. Rep.">
        <title>Draft genome of Tanacetum cinerariifolium, the natural source of mosquito coil.</title>
        <authorList>
            <person name="Yamashiro T."/>
            <person name="Shiraishi A."/>
            <person name="Satake H."/>
            <person name="Nakayama K."/>
        </authorList>
    </citation>
    <scope>NUCLEOTIDE SEQUENCE</scope>
</reference>
<dbReference type="GO" id="GO:0003676">
    <property type="term" value="F:nucleic acid binding"/>
    <property type="evidence" value="ECO:0007669"/>
    <property type="project" value="InterPro"/>
</dbReference>
<keyword evidence="1" id="KW-0540">Nuclease</keyword>
<feature type="domain" description="CCHC-type" evidence="13">
    <location>
        <begin position="144"/>
        <end position="159"/>
    </location>
</feature>
<evidence type="ECO:0000313" key="14">
    <source>
        <dbReference type="EMBL" id="GEV50581.1"/>
    </source>
</evidence>
<evidence type="ECO:0000256" key="6">
    <source>
        <dbReference type="ARBA" id="ARBA00022908"/>
    </source>
</evidence>
<evidence type="ECO:0000256" key="11">
    <source>
        <dbReference type="SAM" id="Coils"/>
    </source>
</evidence>
<dbReference type="GO" id="GO:0004519">
    <property type="term" value="F:endonuclease activity"/>
    <property type="evidence" value="ECO:0007669"/>
    <property type="project" value="UniProtKB-KW"/>
</dbReference>
<dbReference type="GO" id="GO:0008270">
    <property type="term" value="F:zinc ion binding"/>
    <property type="evidence" value="ECO:0007669"/>
    <property type="project" value="UniProtKB-KW"/>
</dbReference>
<keyword evidence="7" id="KW-0695">RNA-directed DNA polymerase</keyword>
<dbReference type="PROSITE" id="PS50158">
    <property type="entry name" value="ZF_CCHC"/>
    <property type="match status" value="1"/>
</dbReference>
<dbReference type="Gene3D" id="3.30.420.10">
    <property type="entry name" value="Ribonuclease H-like superfamily/Ribonuclease H"/>
    <property type="match status" value="1"/>
</dbReference>
<dbReference type="GO" id="GO:0006310">
    <property type="term" value="P:DNA recombination"/>
    <property type="evidence" value="ECO:0007669"/>
    <property type="project" value="UniProtKB-KW"/>
</dbReference>
<dbReference type="InterPro" id="IPR012337">
    <property type="entry name" value="RNaseH-like_sf"/>
</dbReference>
<accession>A0A699GNF1</accession>
<evidence type="ECO:0000256" key="4">
    <source>
        <dbReference type="ARBA" id="ARBA00022801"/>
    </source>
</evidence>
<evidence type="ECO:0000256" key="8">
    <source>
        <dbReference type="ARBA" id="ARBA00022932"/>
    </source>
</evidence>
<dbReference type="PANTHER" id="PTHR42648:SF11">
    <property type="entry name" value="TRANSPOSON TY4-P GAG-POL POLYPROTEIN"/>
    <property type="match status" value="1"/>
</dbReference>
<comment type="caution">
    <text evidence="14">The sequence shown here is derived from an EMBL/GenBank/DDBJ whole genome shotgun (WGS) entry which is preliminary data.</text>
</comment>
<dbReference type="InterPro" id="IPR001878">
    <property type="entry name" value="Znf_CCHC"/>
</dbReference>
<keyword evidence="10" id="KW-0863">Zinc-finger</keyword>
<evidence type="ECO:0000256" key="3">
    <source>
        <dbReference type="ARBA" id="ARBA00022759"/>
    </source>
</evidence>
<evidence type="ECO:0000256" key="12">
    <source>
        <dbReference type="SAM" id="MobiDB-lite"/>
    </source>
</evidence>
<name>A0A699GNF1_TANCI</name>
<dbReference type="PANTHER" id="PTHR42648">
    <property type="entry name" value="TRANSPOSASE, PUTATIVE-RELATED"/>
    <property type="match status" value="1"/>
</dbReference>
<dbReference type="GO" id="GO:0003964">
    <property type="term" value="F:RNA-directed DNA polymerase activity"/>
    <property type="evidence" value="ECO:0007669"/>
    <property type="project" value="UniProtKB-KW"/>
</dbReference>
<dbReference type="EMBL" id="BKCJ010025503">
    <property type="protein sequence ID" value="GEV50581.1"/>
    <property type="molecule type" value="Genomic_DNA"/>
</dbReference>
<dbReference type="GO" id="GO:0015074">
    <property type="term" value="P:DNA integration"/>
    <property type="evidence" value="ECO:0007669"/>
    <property type="project" value="UniProtKB-KW"/>
</dbReference>
<keyword evidence="11" id="KW-0175">Coiled coil</keyword>
<evidence type="ECO:0000256" key="9">
    <source>
        <dbReference type="ARBA" id="ARBA00023172"/>
    </source>
</evidence>
<dbReference type="Pfam" id="PF00098">
    <property type="entry name" value="zf-CCHC"/>
    <property type="match status" value="1"/>
</dbReference>
<feature type="coiled-coil region" evidence="11">
    <location>
        <begin position="1125"/>
        <end position="1152"/>
    </location>
</feature>
<keyword evidence="3" id="KW-0255">Endonuclease</keyword>
<keyword evidence="8" id="KW-0548">Nucleotidyltransferase</keyword>
<keyword evidence="6" id="KW-0229">DNA integration</keyword>
<keyword evidence="2" id="KW-0479">Metal-binding</keyword>
<evidence type="ECO:0000256" key="5">
    <source>
        <dbReference type="ARBA" id="ARBA00022842"/>
    </source>
</evidence>
<keyword evidence="5" id="KW-0460">Magnesium</keyword>
<evidence type="ECO:0000256" key="7">
    <source>
        <dbReference type="ARBA" id="ARBA00022918"/>
    </source>
</evidence>
<dbReference type="InterPro" id="IPR036397">
    <property type="entry name" value="RNaseH_sf"/>
</dbReference>
<keyword evidence="9" id="KW-0233">DNA recombination</keyword>
<keyword evidence="8" id="KW-0808">Transferase</keyword>
<keyword evidence="4" id="KW-0378">Hydrolase</keyword>
<evidence type="ECO:0000256" key="2">
    <source>
        <dbReference type="ARBA" id="ARBA00022723"/>
    </source>
</evidence>
<proteinExistence type="predicted"/>
<dbReference type="Gene3D" id="4.10.60.10">
    <property type="entry name" value="Zinc finger, CCHC-type"/>
    <property type="match status" value="1"/>
</dbReference>
<dbReference type="InterPro" id="IPR039537">
    <property type="entry name" value="Retrotran_Ty1/copia-like"/>
</dbReference>
<evidence type="ECO:0000259" key="13">
    <source>
        <dbReference type="PROSITE" id="PS50158"/>
    </source>
</evidence>
<gene>
    <name evidence="14" type="ORF">Tci_122558</name>
</gene>
<organism evidence="14">
    <name type="scientific">Tanacetum cinerariifolium</name>
    <name type="common">Dalmatian daisy</name>
    <name type="synonym">Chrysanthemum cinerariifolium</name>
    <dbReference type="NCBI Taxonomy" id="118510"/>
    <lineage>
        <taxon>Eukaryota</taxon>
        <taxon>Viridiplantae</taxon>
        <taxon>Streptophyta</taxon>
        <taxon>Embryophyta</taxon>
        <taxon>Tracheophyta</taxon>
        <taxon>Spermatophyta</taxon>
        <taxon>Magnoliopsida</taxon>
        <taxon>eudicotyledons</taxon>
        <taxon>Gunneridae</taxon>
        <taxon>Pentapetalae</taxon>
        <taxon>asterids</taxon>
        <taxon>campanulids</taxon>
        <taxon>Asterales</taxon>
        <taxon>Asteraceae</taxon>
        <taxon>Asteroideae</taxon>
        <taxon>Anthemideae</taxon>
        <taxon>Anthemidinae</taxon>
        <taxon>Tanacetum</taxon>
    </lineage>
</organism>
<evidence type="ECO:0000256" key="10">
    <source>
        <dbReference type="PROSITE-ProRule" id="PRU00047"/>
    </source>
</evidence>
<dbReference type="SUPFAM" id="SSF57756">
    <property type="entry name" value="Retrovirus zinc finger-like domains"/>
    <property type="match status" value="1"/>
</dbReference>
<feature type="compositionally biased region" description="Low complexity" evidence="12">
    <location>
        <begin position="842"/>
        <end position="853"/>
    </location>
</feature>
<dbReference type="SUPFAM" id="SSF53098">
    <property type="entry name" value="Ribonuclease H-like"/>
    <property type="match status" value="1"/>
</dbReference>
<dbReference type="InterPro" id="IPR036875">
    <property type="entry name" value="Znf_CCHC_sf"/>
</dbReference>
<dbReference type="GO" id="GO:0003887">
    <property type="term" value="F:DNA-directed DNA polymerase activity"/>
    <property type="evidence" value="ECO:0007669"/>
    <property type="project" value="UniProtKB-KW"/>
</dbReference>
<evidence type="ECO:0000256" key="1">
    <source>
        <dbReference type="ARBA" id="ARBA00022722"/>
    </source>
</evidence>
<dbReference type="GO" id="GO:0016787">
    <property type="term" value="F:hydrolase activity"/>
    <property type="evidence" value="ECO:0007669"/>
    <property type="project" value="UniProtKB-KW"/>
</dbReference>
<protein>
    <submittedName>
        <fullName evidence="14">Putative ribonuclease H-like domain-containing protein</fullName>
    </submittedName>
</protein>
<keyword evidence="8" id="KW-0239">DNA-directed DNA polymerase</keyword>
<sequence>MILKSVENGPLIWTLIEENGVTRPKKYSEFSATEAIQADCDVKETNIILQGLPLDVYALKDDDPIDAINHMMSFLTVVVTSRYPTTNNQLRNSSNLKQQATINNGRGTLQPIQGRQTSLTMGTTRTYTPGACRINSGKQRTVICYNCKGEGHMSKQCTKPKRKRNDSWFKDKVLLVQAQASGQILHEEELAFLVDPGIPEGQATQTIITHNAAYQADDLDAYDSDYDELNTAKVALMVNLSHYGADALVEKAQQLEPKLYDGNAIEKTNAIVIHDSEETLMLAKKSRSKMLLKKDHMIFVTQTELSTEQAFLSQNSMNSPELTLSSRPTNVEVPKELPKVSMVNTILKKLKHHLASFDVVVKEKTTTTAITKGTWSLLEKVLVITTLKDALRKLKGKALADYAVTSHSIALKMLNVGVEPLNPRLLNNGSAHYDYLKHTQEEAAILKEIRPTGQTFTIVGNACPLTRITTTTEVPSRKPIAVETNTPKPVVTLVYSRKPRKSKSIDPVSKSKVVQIVLWYLDSGCSKHMTGDRSQLTNFINKFLRLGHKLFSVGQSCDSNLDVAFCQHTCFIRNLEGFPVVVLMIADYGYGCFMVIYDDDVVVHGLCVLCVKTRKFLVSTANGDLMLLITYYYCQKELNAAIGNLILSRVLSVVGLKPRSYDPSCISTQDPYWIMTKRRRRLQRYDLQLIMCGDMAMVQRKSKLRMRSTQPRAIKDLRSLTNSTEVGISHETFVARSPQQNGIIERRNRIIIEAACTMLIYAKALLFLWAEAVATACYTQIVPSSGLMPNPPSSTPFVPPSRTDWDILFQPLFDELLTPSLSVDYPAPEVIALITEVVAPEPAASTGSPSSTTVDQDAPSPMTEELNKFKRLEVWELVHRPNKVMVITLKWINKVKLDEVGGYKDFSHVCRSHKHGRLPNGRKDCASETISSPTYPTSNIEDAFSSNFLDYTTASPGNISPDPLNNLSKYLFASLAILPFYNVQAYNVVANKPPIPPQDPITPLTILTPSLVLPPSLLFDPRHFFVPEELLPPKKQIHPPSSSLTTLSNSSRKQACILVPPSFSTYTPTPPQIYELGKSSIKTHVKHHEKQVESILSYLEELSFHYIEKIDERLVNGWIIIPRDFDKVKTKLKEARTQIRKLQEKRMGQRNKISFIHFRIFDLEMTLKDIQDRHQLTMSSPTYPTSNIEDAFSSNFSDYTTASSGNISPDPPNNLSKYLFASLAISPFHNVQAYNVVANKPHIPPQDPITPPTILTPSSVLPPSPLFDPRHLFVPEELLPPKKQIHPPSSSSTTLSNSSQKQACILVPPSFLTYTLTLPQIYELGKSSIKMRVKHHEKQVECILSYLEELSFHYIEKMDERLVNGWIIIPRDFDEVKTKLKEDRT</sequence>
<feature type="region of interest" description="Disordered" evidence="12">
    <location>
        <begin position="842"/>
        <end position="861"/>
    </location>
</feature>
<dbReference type="SMART" id="SM00343">
    <property type="entry name" value="ZnF_C2HC"/>
    <property type="match status" value="1"/>
</dbReference>